<dbReference type="WBParaSite" id="sdigi.contig60.g3255.t1">
    <property type="protein sequence ID" value="sdigi.contig60.g3255.t1"/>
    <property type="gene ID" value="sdigi.contig60.g3255"/>
</dbReference>
<name>A0A915Q5E0_9BILA</name>
<protein>
    <submittedName>
        <fullName evidence="2">Uncharacterized protein</fullName>
    </submittedName>
</protein>
<proteinExistence type="predicted"/>
<reference evidence="2" key="1">
    <citation type="submission" date="2022-11" db="UniProtKB">
        <authorList>
            <consortium name="WormBaseParasite"/>
        </authorList>
    </citation>
    <scope>IDENTIFICATION</scope>
</reference>
<dbReference type="AlphaFoldDB" id="A0A915Q5E0"/>
<keyword evidence="1" id="KW-1185">Reference proteome</keyword>
<organism evidence="1 2">
    <name type="scientific">Setaria digitata</name>
    <dbReference type="NCBI Taxonomy" id="48799"/>
    <lineage>
        <taxon>Eukaryota</taxon>
        <taxon>Metazoa</taxon>
        <taxon>Ecdysozoa</taxon>
        <taxon>Nematoda</taxon>
        <taxon>Chromadorea</taxon>
        <taxon>Rhabditida</taxon>
        <taxon>Spirurina</taxon>
        <taxon>Spiruromorpha</taxon>
        <taxon>Filarioidea</taxon>
        <taxon>Setariidae</taxon>
        <taxon>Setaria</taxon>
    </lineage>
</organism>
<sequence>MASNDFMQASNSFRLSNGLVICKVDNYRDLVVQTNSALLQPLKALFRTSYKPEYDFTYFKLVSSLDDELLQLIHYISRICGWILDKSGRVNSYSPPPEQPTDLSQQANMVELCELKLVDQNLESQWPADIDQHIAQLDFQRSTDEEDTSLFSSMALDPSIISTDSLDIEKLHARCEVCHF</sequence>
<evidence type="ECO:0000313" key="2">
    <source>
        <dbReference type="WBParaSite" id="sdigi.contig60.g3255.t1"/>
    </source>
</evidence>
<accession>A0A915Q5E0</accession>
<dbReference type="Proteomes" id="UP000887581">
    <property type="component" value="Unplaced"/>
</dbReference>
<evidence type="ECO:0000313" key="1">
    <source>
        <dbReference type="Proteomes" id="UP000887581"/>
    </source>
</evidence>